<dbReference type="InterPro" id="IPR001670">
    <property type="entry name" value="ADH_Fe/GldA"/>
</dbReference>
<dbReference type="InterPro" id="IPR056798">
    <property type="entry name" value="ADH_Fe_C"/>
</dbReference>
<dbReference type="Pfam" id="PF25137">
    <property type="entry name" value="ADH_Fe_C"/>
    <property type="match status" value="1"/>
</dbReference>
<dbReference type="InterPro" id="IPR039697">
    <property type="entry name" value="Alcohol_dehydrogenase_Fe"/>
</dbReference>
<keyword evidence="1" id="KW-0560">Oxidoreductase</keyword>
<dbReference type="Pfam" id="PF00465">
    <property type="entry name" value="Fe-ADH"/>
    <property type="match status" value="1"/>
</dbReference>
<protein>
    <submittedName>
        <fullName evidence="4">1,3-propanediol dehydrogenase/alcohol dehydrogenase</fullName>
    </submittedName>
</protein>
<dbReference type="GO" id="GO:0004022">
    <property type="term" value="F:alcohol dehydrogenase (NAD+) activity"/>
    <property type="evidence" value="ECO:0007669"/>
    <property type="project" value="UniProtKB-ARBA"/>
</dbReference>
<dbReference type="PANTHER" id="PTHR11496:SF83">
    <property type="entry name" value="HYDROXYACID-OXOACID TRANSHYDROGENASE, MITOCHONDRIAL"/>
    <property type="match status" value="1"/>
</dbReference>
<organism evidence="4 5">
    <name type="scientific">Anoxynatronum buryatiense</name>
    <dbReference type="NCBI Taxonomy" id="489973"/>
    <lineage>
        <taxon>Bacteria</taxon>
        <taxon>Bacillati</taxon>
        <taxon>Bacillota</taxon>
        <taxon>Clostridia</taxon>
        <taxon>Eubacteriales</taxon>
        <taxon>Clostridiaceae</taxon>
        <taxon>Anoxynatronum</taxon>
    </lineage>
</organism>
<dbReference type="AlphaFoldDB" id="A0AA45WYC8"/>
<feature type="domain" description="Alcohol dehydrogenase iron-type/glycerol dehydrogenase GldA" evidence="2">
    <location>
        <begin position="10"/>
        <end position="182"/>
    </location>
</feature>
<keyword evidence="5" id="KW-1185">Reference proteome</keyword>
<dbReference type="PROSITE" id="PS00913">
    <property type="entry name" value="ADH_IRON_1"/>
    <property type="match status" value="1"/>
</dbReference>
<evidence type="ECO:0000256" key="1">
    <source>
        <dbReference type="ARBA" id="ARBA00023002"/>
    </source>
</evidence>
<gene>
    <name evidence="4" type="ORF">SAMN06296020_11643</name>
</gene>
<dbReference type="SUPFAM" id="SSF56796">
    <property type="entry name" value="Dehydroquinate synthase-like"/>
    <property type="match status" value="1"/>
</dbReference>
<dbReference type="PANTHER" id="PTHR11496">
    <property type="entry name" value="ALCOHOL DEHYDROGENASE"/>
    <property type="match status" value="1"/>
</dbReference>
<evidence type="ECO:0000313" key="5">
    <source>
        <dbReference type="Proteomes" id="UP001158066"/>
    </source>
</evidence>
<dbReference type="FunFam" id="3.40.50.1970:FF:000003">
    <property type="entry name" value="Alcohol dehydrogenase, iron-containing"/>
    <property type="match status" value="1"/>
</dbReference>
<reference evidence="4" key="1">
    <citation type="submission" date="2017-05" db="EMBL/GenBank/DDBJ databases">
        <authorList>
            <person name="Varghese N."/>
            <person name="Submissions S."/>
        </authorList>
    </citation>
    <scope>NUCLEOTIDE SEQUENCE</scope>
    <source>
        <strain evidence="4">Su22</strain>
    </source>
</reference>
<dbReference type="Proteomes" id="UP001158066">
    <property type="component" value="Unassembled WGS sequence"/>
</dbReference>
<feature type="domain" description="Fe-containing alcohol dehydrogenase-like C-terminal" evidence="3">
    <location>
        <begin position="193"/>
        <end position="385"/>
    </location>
</feature>
<comment type="caution">
    <text evidence="4">The sequence shown here is derived from an EMBL/GenBank/DDBJ whole genome shotgun (WGS) entry which is preliminary data.</text>
</comment>
<evidence type="ECO:0000259" key="2">
    <source>
        <dbReference type="Pfam" id="PF00465"/>
    </source>
</evidence>
<evidence type="ECO:0000259" key="3">
    <source>
        <dbReference type="Pfam" id="PF25137"/>
    </source>
</evidence>
<dbReference type="InterPro" id="IPR018211">
    <property type="entry name" value="ADH_Fe_CS"/>
</dbReference>
<dbReference type="Gene3D" id="3.40.50.1970">
    <property type="match status" value="1"/>
</dbReference>
<name>A0AA45WYC8_9CLOT</name>
<dbReference type="GO" id="GO:0046872">
    <property type="term" value="F:metal ion binding"/>
    <property type="evidence" value="ECO:0007669"/>
    <property type="project" value="InterPro"/>
</dbReference>
<evidence type="ECO:0000313" key="4">
    <source>
        <dbReference type="EMBL" id="SMP68041.1"/>
    </source>
</evidence>
<sequence length="390" mass="41877">MAANSFVCWPKRVVTGAGSLQELGEIIKEMKKSRVLVITDTVMKDFPVVKDTMTDLKKQGLVVSLFCEIGPNPTEEMVHNAVAVMKEETPEVIVCIGGGSPIDTGKTANVVYTHGGTVNDYDIAIGGIMKITPKLLPLIAIPTTSGSGTEVTYVGVITDTKKQTKFGVLSPLLIPDVAIIDPELTVSMPANLTAFTGIDALTHCIEAYTSIVEFPPADALALHGVRMISRTLRTAVNEPNNLKAREEMATASMMAGTSFSLNGLGACHALAHQLSAFFGTPHGLANAVLLPLIMKFNMPVRLQKFADIAQAMGADINNMPVEEAAQKALEMVEKLCEDVGVPKHLDDVQVTKEMIPDLVERALGDGVINTNARPAAYEDVEKLFLDFFNL</sequence>
<dbReference type="Gene3D" id="1.20.1090.10">
    <property type="entry name" value="Dehydroquinate synthase-like - alpha domain"/>
    <property type="match status" value="1"/>
</dbReference>
<accession>A0AA45WYC8</accession>
<dbReference type="RefSeq" id="WP_283410457.1">
    <property type="nucleotide sequence ID" value="NZ_FXUF01000016.1"/>
</dbReference>
<dbReference type="EMBL" id="FXUF01000016">
    <property type="protein sequence ID" value="SMP68041.1"/>
    <property type="molecule type" value="Genomic_DNA"/>
</dbReference>
<dbReference type="CDD" id="cd08551">
    <property type="entry name" value="Fe-ADH"/>
    <property type="match status" value="1"/>
</dbReference>
<dbReference type="PROSITE" id="PS00060">
    <property type="entry name" value="ADH_IRON_2"/>
    <property type="match status" value="1"/>
</dbReference>
<dbReference type="FunFam" id="1.20.1090.10:FF:000001">
    <property type="entry name" value="Aldehyde-alcohol dehydrogenase"/>
    <property type="match status" value="1"/>
</dbReference>
<proteinExistence type="predicted"/>